<comment type="subcellular location">
    <subcellularLocation>
        <location evidence="1">Membrane</location>
        <topology evidence="1">Multi-pass membrane protein</topology>
    </subcellularLocation>
</comment>
<keyword evidence="7" id="KW-0443">Lipid metabolism</keyword>
<keyword evidence="5" id="KW-1133">Transmembrane helix</keyword>
<gene>
    <name evidence="10" type="ORF">HPB52_004792</name>
</gene>
<dbReference type="PANTHER" id="PTHR10556:SF28">
    <property type="entry name" value="VERY-LONG-CHAIN ENOYL-COA REDUCTASE"/>
    <property type="match status" value="1"/>
</dbReference>
<dbReference type="InterPro" id="IPR039357">
    <property type="entry name" value="SRD5A/TECR"/>
</dbReference>
<keyword evidence="11" id="KW-1185">Reference proteome</keyword>
<reference evidence="10" key="1">
    <citation type="journal article" date="2020" name="Cell">
        <title>Large-Scale Comparative Analyses of Tick Genomes Elucidate Their Genetic Diversity and Vector Capacities.</title>
        <authorList>
            <consortium name="Tick Genome and Microbiome Consortium (TIGMIC)"/>
            <person name="Jia N."/>
            <person name="Wang J."/>
            <person name="Shi W."/>
            <person name="Du L."/>
            <person name="Sun Y."/>
            <person name="Zhan W."/>
            <person name="Jiang J.F."/>
            <person name="Wang Q."/>
            <person name="Zhang B."/>
            <person name="Ji P."/>
            <person name="Bell-Sakyi L."/>
            <person name="Cui X.M."/>
            <person name="Yuan T.T."/>
            <person name="Jiang B.G."/>
            <person name="Yang W.F."/>
            <person name="Lam T.T."/>
            <person name="Chang Q.C."/>
            <person name="Ding S.J."/>
            <person name="Wang X.J."/>
            <person name="Zhu J.G."/>
            <person name="Ruan X.D."/>
            <person name="Zhao L."/>
            <person name="Wei J.T."/>
            <person name="Ye R.Z."/>
            <person name="Que T.C."/>
            <person name="Du C.H."/>
            <person name="Zhou Y.H."/>
            <person name="Cheng J.X."/>
            <person name="Dai P.F."/>
            <person name="Guo W.B."/>
            <person name="Han X.H."/>
            <person name="Huang E.J."/>
            <person name="Li L.F."/>
            <person name="Wei W."/>
            <person name="Gao Y.C."/>
            <person name="Liu J.Z."/>
            <person name="Shao H.Z."/>
            <person name="Wang X."/>
            <person name="Wang C.C."/>
            <person name="Yang T.C."/>
            <person name="Huo Q.B."/>
            <person name="Li W."/>
            <person name="Chen H.Y."/>
            <person name="Chen S.E."/>
            <person name="Zhou L.G."/>
            <person name="Ni X.B."/>
            <person name="Tian J.H."/>
            <person name="Sheng Y."/>
            <person name="Liu T."/>
            <person name="Pan Y.S."/>
            <person name="Xia L.Y."/>
            <person name="Li J."/>
            <person name="Zhao F."/>
            <person name="Cao W.C."/>
        </authorList>
    </citation>
    <scope>NUCLEOTIDE SEQUENCE</scope>
    <source>
        <strain evidence="10">Rsan-2018</strain>
    </source>
</reference>
<dbReference type="Proteomes" id="UP000821837">
    <property type="component" value="Unassembled WGS sequence"/>
</dbReference>
<feature type="domain" description="3-oxo-5-alpha-steroid 4-dehydrogenase C-terminal" evidence="9">
    <location>
        <begin position="114"/>
        <end position="232"/>
    </location>
</feature>
<dbReference type="AlphaFoldDB" id="A0A9D4PD36"/>
<name>A0A9D4PD36_RHISA</name>
<evidence type="ECO:0000256" key="5">
    <source>
        <dbReference type="ARBA" id="ARBA00022989"/>
    </source>
</evidence>
<evidence type="ECO:0000256" key="2">
    <source>
        <dbReference type="ARBA" id="ARBA00007742"/>
    </source>
</evidence>
<evidence type="ECO:0000313" key="11">
    <source>
        <dbReference type="Proteomes" id="UP000821837"/>
    </source>
</evidence>
<dbReference type="Pfam" id="PF02544">
    <property type="entry name" value="Steroid_dh"/>
    <property type="match status" value="1"/>
</dbReference>
<accession>A0A9D4PD36</accession>
<evidence type="ECO:0000256" key="1">
    <source>
        <dbReference type="ARBA" id="ARBA00004141"/>
    </source>
</evidence>
<evidence type="ECO:0000256" key="7">
    <source>
        <dbReference type="ARBA" id="ARBA00023098"/>
    </source>
</evidence>
<protein>
    <recommendedName>
        <fullName evidence="9">3-oxo-5-alpha-steroid 4-dehydrogenase C-terminal domain-containing protein</fullName>
    </recommendedName>
</protein>
<dbReference type="PROSITE" id="PS50244">
    <property type="entry name" value="S5A_REDUCTASE"/>
    <property type="match status" value="1"/>
</dbReference>
<proteinExistence type="inferred from homology"/>
<dbReference type="EMBL" id="JABSTV010001255">
    <property type="protein sequence ID" value="KAH7935204.1"/>
    <property type="molecule type" value="Genomic_DNA"/>
</dbReference>
<evidence type="ECO:0000256" key="8">
    <source>
        <dbReference type="ARBA" id="ARBA00023136"/>
    </source>
</evidence>
<dbReference type="GO" id="GO:0016627">
    <property type="term" value="F:oxidoreductase activity, acting on the CH-CH group of donors"/>
    <property type="evidence" value="ECO:0007669"/>
    <property type="project" value="InterPro"/>
</dbReference>
<keyword evidence="8" id="KW-0472">Membrane</keyword>
<keyword evidence="3" id="KW-0444">Lipid biosynthesis</keyword>
<evidence type="ECO:0000256" key="3">
    <source>
        <dbReference type="ARBA" id="ARBA00022516"/>
    </source>
</evidence>
<evidence type="ECO:0000313" key="10">
    <source>
        <dbReference type="EMBL" id="KAH7935204.1"/>
    </source>
</evidence>
<evidence type="ECO:0000256" key="4">
    <source>
        <dbReference type="ARBA" id="ARBA00022692"/>
    </source>
</evidence>
<reference evidence="10" key="2">
    <citation type="submission" date="2021-09" db="EMBL/GenBank/DDBJ databases">
        <authorList>
            <person name="Jia N."/>
            <person name="Wang J."/>
            <person name="Shi W."/>
            <person name="Du L."/>
            <person name="Sun Y."/>
            <person name="Zhan W."/>
            <person name="Jiang J."/>
            <person name="Wang Q."/>
            <person name="Zhang B."/>
            <person name="Ji P."/>
            <person name="Sakyi L.B."/>
            <person name="Cui X."/>
            <person name="Yuan T."/>
            <person name="Jiang B."/>
            <person name="Yang W."/>
            <person name="Lam T.T.-Y."/>
            <person name="Chang Q."/>
            <person name="Ding S."/>
            <person name="Wang X."/>
            <person name="Zhu J."/>
            <person name="Ruan X."/>
            <person name="Zhao L."/>
            <person name="Wei J."/>
            <person name="Que T."/>
            <person name="Du C."/>
            <person name="Cheng J."/>
            <person name="Dai P."/>
            <person name="Han X."/>
            <person name="Huang E."/>
            <person name="Gao Y."/>
            <person name="Liu J."/>
            <person name="Shao H."/>
            <person name="Ye R."/>
            <person name="Li L."/>
            <person name="Wei W."/>
            <person name="Wang X."/>
            <person name="Wang C."/>
            <person name="Huo Q."/>
            <person name="Li W."/>
            <person name="Guo W."/>
            <person name="Chen H."/>
            <person name="Chen S."/>
            <person name="Zhou L."/>
            <person name="Zhou L."/>
            <person name="Ni X."/>
            <person name="Tian J."/>
            <person name="Zhou Y."/>
            <person name="Sheng Y."/>
            <person name="Liu T."/>
            <person name="Pan Y."/>
            <person name="Xia L."/>
            <person name="Li J."/>
            <person name="Zhao F."/>
            <person name="Cao W."/>
        </authorList>
    </citation>
    <scope>NUCLEOTIDE SEQUENCE</scope>
    <source>
        <strain evidence="10">Rsan-2018</strain>
        <tissue evidence="10">Larvae</tissue>
    </source>
</reference>
<dbReference type="GO" id="GO:0016020">
    <property type="term" value="C:membrane"/>
    <property type="evidence" value="ECO:0007669"/>
    <property type="project" value="UniProtKB-SubCell"/>
</dbReference>
<dbReference type="Gene3D" id="3.10.20.90">
    <property type="entry name" value="Phosphatidylinositol 3-kinase Catalytic Subunit, Chain A, domain 1"/>
    <property type="match status" value="1"/>
</dbReference>
<keyword evidence="6" id="KW-0560">Oxidoreductase</keyword>
<evidence type="ECO:0000259" key="9">
    <source>
        <dbReference type="Pfam" id="PF02544"/>
    </source>
</evidence>
<comment type="similarity">
    <text evidence="2">Belongs to the steroid 5-alpha reductase family.</text>
</comment>
<evidence type="ECO:0000256" key="6">
    <source>
        <dbReference type="ARBA" id="ARBA00023002"/>
    </source>
</evidence>
<dbReference type="GO" id="GO:0042761">
    <property type="term" value="P:very long-chain fatty acid biosynthetic process"/>
    <property type="evidence" value="ECO:0007669"/>
    <property type="project" value="TreeGrafter"/>
</dbReference>
<organism evidence="10 11">
    <name type="scientific">Rhipicephalus sanguineus</name>
    <name type="common">Brown dog tick</name>
    <name type="synonym">Ixodes sanguineus</name>
    <dbReference type="NCBI Taxonomy" id="34632"/>
    <lineage>
        <taxon>Eukaryota</taxon>
        <taxon>Metazoa</taxon>
        <taxon>Ecdysozoa</taxon>
        <taxon>Arthropoda</taxon>
        <taxon>Chelicerata</taxon>
        <taxon>Arachnida</taxon>
        <taxon>Acari</taxon>
        <taxon>Parasitiformes</taxon>
        <taxon>Ixodida</taxon>
        <taxon>Ixodoidea</taxon>
        <taxon>Ixodidae</taxon>
        <taxon>Rhipicephalinae</taxon>
        <taxon>Rhipicephalus</taxon>
        <taxon>Rhipicephalus</taxon>
    </lineage>
</organism>
<dbReference type="InterPro" id="IPR001104">
    <property type="entry name" value="3-oxo-5_a-steroid_4-DH_C"/>
</dbReference>
<keyword evidence="4" id="KW-0812">Transmembrane</keyword>
<dbReference type="VEuPathDB" id="VectorBase:RSAN_036924"/>
<comment type="caution">
    <text evidence="10">The sequence shown here is derived from an EMBL/GenBank/DDBJ whole genome shotgun (WGS) entry which is preliminary data.</text>
</comment>
<dbReference type="PANTHER" id="PTHR10556">
    <property type="entry name" value="3-OXO-5-ALPHA-STEROID 4-DEHYDROGENASE"/>
    <property type="match status" value="1"/>
</dbReference>
<sequence length="234" mass="26803">MEIEVVTASSNKQLAKLHGLNQSTTILDVKKQLHRLISVSRTNVARALQVFLVEYFGPLALYLLTVSRPSWIYGQYASRHNMDVAVKIAAGCWSLHYVKRLLETLFVHRFSHGTMPITNLFKNCSYYWLFGLYIGYYVNHPLYTPPALGPVQVYGGLAAFLCKQTLQCLFEGQRFNKCRVFSGTKERRIPVPTSNPFTLLFEFVSCPNYTYEVMAWLSFTFMTQCLPGKNFNVP</sequence>